<dbReference type="Gene3D" id="1.20.120.220">
    <property type="entry name" value="ATP synthase, F0 complex, subunit A"/>
    <property type="match status" value="1"/>
</dbReference>
<dbReference type="InterPro" id="IPR000568">
    <property type="entry name" value="ATP_synth_F0_asu"/>
</dbReference>
<organism evidence="13 14">
    <name type="scientific">Fusibacter bizertensis</name>
    <dbReference type="NCBI Taxonomy" id="1488331"/>
    <lineage>
        <taxon>Bacteria</taxon>
        <taxon>Bacillati</taxon>
        <taxon>Bacillota</taxon>
        <taxon>Clostridia</taxon>
        <taxon>Eubacteriales</taxon>
        <taxon>Eubacteriales Family XII. Incertae Sedis</taxon>
        <taxon>Fusibacter</taxon>
    </lineage>
</organism>
<keyword evidence="7 11" id="KW-1133">Transmembrane helix</keyword>
<feature type="transmembrane region" description="Helical" evidence="11">
    <location>
        <begin position="172"/>
        <end position="190"/>
    </location>
</feature>
<evidence type="ECO:0000256" key="5">
    <source>
        <dbReference type="ARBA" id="ARBA00022692"/>
    </source>
</evidence>
<keyword evidence="4 11" id="KW-0138">CF(0)</keyword>
<dbReference type="Proteomes" id="UP001158045">
    <property type="component" value="Unassembled WGS sequence"/>
</dbReference>
<evidence type="ECO:0000313" key="14">
    <source>
        <dbReference type="Proteomes" id="UP001158045"/>
    </source>
</evidence>
<protein>
    <recommendedName>
        <fullName evidence="11 12">ATP synthase subunit a</fullName>
    </recommendedName>
    <alternativeName>
        <fullName evidence="11">ATP synthase F0 sector subunit a</fullName>
    </alternativeName>
    <alternativeName>
        <fullName evidence="11">F-ATPase subunit 6</fullName>
    </alternativeName>
</protein>
<evidence type="ECO:0000256" key="7">
    <source>
        <dbReference type="ARBA" id="ARBA00022989"/>
    </source>
</evidence>
<feature type="transmembrane region" description="Helical" evidence="11">
    <location>
        <begin position="223"/>
        <end position="241"/>
    </location>
</feature>
<dbReference type="PANTHER" id="PTHR42823:SF3">
    <property type="entry name" value="ATP SYNTHASE SUBUNIT A, CHLOROPLASTIC"/>
    <property type="match status" value="1"/>
</dbReference>
<comment type="subcellular location">
    <subcellularLocation>
        <location evidence="11 12">Cell membrane</location>
        <topology evidence="11 12">Multi-pass membrane protein</topology>
    </subcellularLocation>
    <subcellularLocation>
        <location evidence="1">Membrane</location>
        <topology evidence="1">Multi-pass membrane protein</topology>
    </subcellularLocation>
</comment>
<dbReference type="InterPro" id="IPR023011">
    <property type="entry name" value="ATP_synth_F0_asu_AS"/>
</dbReference>
<keyword evidence="14" id="KW-1185">Reference proteome</keyword>
<evidence type="ECO:0000256" key="11">
    <source>
        <dbReference type="HAMAP-Rule" id="MF_01393"/>
    </source>
</evidence>
<dbReference type="Pfam" id="PF00119">
    <property type="entry name" value="ATP-synt_A"/>
    <property type="match status" value="1"/>
</dbReference>
<dbReference type="HAMAP" id="MF_01393">
    <property type="entry name" value="ATP_synth_a_bact"/>
    <property type="match status" value="1"/>
</dbReference>
<dbReference type="InterPro" id="IPR035908">
    <property type="entry name" value="F0_ATP_A_sf"/>
</dbReference>
<evidence type="ECO:0000256" key="4">
    <source>
        <dbReference type="ARBA" id="ARBA00022547"/>
    </source>
</evidence>
<feature type="transmembrane region" description="Helical" evidence="11">
    <location>
        <begin position="197"/>
        <end position="217"/>
    </location>
</feature>
<name>A0ABT6NDU1_9FIRM</name>
<keyword evidence="10 11" id="KW-0066">ATP synthesis</keyword>
<keyword evidence="6 11" id="KW-0375">Hydrogen ion transport</keyword>
<keyword evidence="9 11" id="KW-0472">Membrane</keyword>
<dbReference type="InterPro" id="IPR045082">
    <property type="entry name" value="ATP_syn_F0_a_bact/chloroplast"/>
</dbReference>
<evidence type="ECO:0000256" key="2">
    <source>
        <dbReference type="ARBA" id="ARBA00006810"/>
    </source>
</evidence>
<evidence type="ECO:0000256" key="3">
    <source>
        <dbReference type="ARBA" id="ARBA00022448"/>
    </source>
</evidence>
<keyword evidence="11" id="KW-1003">Cell membrane</keyword>
<accession>A0ABT6NDU1</accession>
<sequence length="242" mass="26429">MNLVGSEGFGPRIVFTLRDLPFVGDIPVSETVTVTWMIIFVLLVFSIVATRNMKREAKGLQLVVEQIVSVVNNLTKQNMGERNYMWAPFVGTLLFFIGISNIIGLLGFRPPTGDLNTTMCLSITTFVLTQFFGVKSKGLGGYGKGFLQPMPFLLPLNIIGELANPVSLGFRLFGNITAGIIIMSLLYGALGSLTDSLFGLAVPLFQVGVPAVFHIYFDMFAGLLQSFIFTMLTMVFISGAME</sequence>
<dbReference type="EMBL" id="JARYZI010000006">
    <property type="protein sequence ID" value="MDH8678551.1"/>
    <property type="molecule type" value="Genomic_DNA"/>
</dbReference>
<evidence type="ECO:0000313" key="13">
    <source>
        <dbReference type="EMBL" id="MDH8678551.1"/>
    </source>
</evidence>
<comment type="caution">
    <text evidence="13">The sequence shown here is derived from an EMBL/GenBank/DDBJ whole genome shotgun (WGS) entry which is preliminary data.</text>
</comment>
<evidence type="ECO:0000256" key="6">
    <source>
        <dbReference type="ARBA" id="ARBA00022781"/>
    </source>
</evidence>
<keyword evidence="5 11" id="KW-0812">Transmembrane</keyword>
<dbReference type="PRINTS" id="PR00123">
    <property type="entry name" value="ATPASEA"/>
</dbReference>
<comment type="function">
    <text evidence="11 12">Key component of the proton channel; it plays a direct role in the translocation of protons across the membrane.</text>
</comment>
<evidence type="ECO:0000256" key="1">
    <source>
        <dbReference type="ARBA" id="ARBA00004141"/>
    </source>
</evidence>
<comment type="similarity">
    <text evidence="2 11 12">Belongs to the ATPase A chain family.</text>
</comment>
<proteinExistence type="inferred from homology"/>
<gene>
    <name evidence="11 13" type="primary">atpB</name>
    <name evidence="13" type="ORF">QE109_10360</name>
</gene>
<feature type="transmembrane region" description="Helical" evidence="11">
    <location>
        <begin position="31"/>
        <end position="50"/>
    </location>
</feature>
<dbReference type="CDD" id="cd00310">
    <property type="entry name" value="ATP-synt_Fo_a_6"/>
    <property type="match status" value="1"/>
</dbReference>
<dbReference type="RefSeq" id="WP_281094403.1">
    <property type="nucleotide sequence ID" value="NZ_JARYZI010000006.1"/>
</dbReference>
<evidence type="ECO:0000256" key="10">
    <source>
        <dbReference type="ARBA" id="ARBA00023310"/>
    </source>
</evidence>
<keyword evidence="8 11" id="KW-0406">Ion transport</keyword>
<feature type="transmembrane region" description="Helical" evidence="11">
    <location>
        <begin position="86"/>
        <end position="109"/>
    </location>
</feature>
<keyword evidence="3 11" id="KW-0813">Transport</keyword>
<reference evidence="13 14" key="1">
    <citation type="submission" date="2023-04" db="EMBL/GenBank/DDBJ databases">
        <title>Fusibacter bizertensis strain WBS, isolated from littoral bottom sediments of the Arctic seas - biochemical and genomic analysis.</title>
        <authorList>
            <person name="Brioukhanov A.L."/>
        </authorList>
    </citation>
    <scope>NUCLEOTIDE SEQUENCE [LARGE SCALE GENOMIC DNA]</scope>
    <source>
        <strain evidence="13 14">WBS</strain>
    </source>
</reference>
<dbReference type="PROSITE" id="PS00449">
    <property type="entry name" value="ATPASE_A"/>
    <property type="match status" value="1"/>
</dbReference>
<dbReference type="NCBIfam" id="TIGR01131">
    <property type="entry name" value="ATP_synt_6_or_A"/>
    <property type="match status" value="1"/>
</dbReference>
<dbReference type="PANTHER" id="PTHR42823">
    <property type="entry name" value="ATP SYNTHASE SUBUNIT A, CHLOROPLASTIC"/>
    <property type="match status" value="1"/>
</dbReference>
<evidence type="ECO:0000256" key="9">
    <source>
        <dbReference type="ARBA" id="ARBA00023136"/>
    </source>
</evidence>
<evidence type="ECO:0000256" key="8">
    <source>
        <dbReference type="ARBA" id="ARBA00023065"/>
    </source>
</evidence>
<dbReference type="SUPFAM" id="SSF81336">
    <property type="entry name" value="F1F0 ATP synthase subunit A"/>
    <property type="match status" value="1"/>
</dbReference>
<evidence type="ECO:0000256" key="12">
    <source>
        <dbReference type="RuleBase" id="RU000483"/>
    </source>
</evidence>